<reference evidence="1 2" key="1">
    <citation type="submission" date="2019-02" db="EMBL/GenBank/DDBJ databases">
        <title>Deep-cultivation of Planctomycetes and their phenomic and genomic characterization uncovers novel biology.</title>
        <authorList>
            <person name="Wiegand S."/>
            <person name="Jogler M."/>
            <person name="Boedeker C."/>
            <person name="Pinto D."/>
            <person name="Vollmers J."/>
            <person name="Rivas-Marin E."/>
            <person name="Kohn T."/>
            <person name="Peeters S.H."/>
            <person name="Heuer A."/>
            <person name="Rast P."/>
            <person name="Oberbeckmann S."/>
            <person name="Bunk B."/>
            <person name="Jeske O."/>
            <person name="Meyerdierks A."/>
            <person name="Storesund J.E."/>
            <person name="Kallscheuer N."/>
            <person name="Luecker S."/>
            <person name="Lage O.M."/>
            <person name="Pohl T."/>
            <person name="Merkel B.J."/>
            <person name="Hornburger P."/>
            <person name="Mueller R.-W."/>
            <person name="Bruemmer F."/>
            <person name="Labrenz M."/>
            <person name="Spormann A.M."/>
            <person name="Op Den Camp H."/>
            <person name="Overmann J."/>
            <person name="Amann R."/>
            <person name="Jetten M.S.M."/>
            <person name="Mascher T."/>
            <person name="Medema M.H."/>
            <person name="Devos D.P."/>
            <person name="Kaster A.-K."/>
            <person name="Ovreas L."/>
            <person name="Rohde M."/>
            <person name="Galperin M.Y."/>
            <person name="Jogler C."/>
        </authorList>
    </citation>
    <scope>NUCLEOTIDE SEQUENCE [LARGE SCALE GENOMIC DNA]</scope>
    <source>
        <strain evidence="1 2">CA13</strain>
    </source>
</reference>
<evidence type="ECO:0000313" key="1">
    <source>
        <dbReference type="EMBL" id="TWT84947.1"/>
    </source>
</evidence>
<name>A0A5C5ZD01_9BACT</name>
<dbReference type="EMBL" id="SJPJ01000001">
    <property type="protein sequence ID" value="TWT84947.1"/>
    <property type="molecule type" value="Genomic_DNA"/>
</dbReference>
<accession>A0A5C5ZD01</accession>
<protein>
    <submittedName>
        <fullName evidence="1">Uncharacterized protein</fullName>
    </submittedName>
</protein>
<comment type="caution">
    <text evidence="1">The sequence shown here is derived from an EMBL/GenBank/DDBJ whole genome shotgun (WGS) entry which is preliminary data.</text>
</comment>
<proteinExistence type="predicted"/>
<dbReference type="AlphaFoldDB" id="A0A5C5ZD01"/>
<dbReference type="Proteomes" id="UP000315010">
    <property type="component" value="Unassembled WGS sequence"/>
</dbReference>
<sequence>MNRPGTSFVVIIALSFQFAATGTSAEQSDKSNVLMICIDDLTLARNPK</sequence>
<gene>
    <name evidence="1" type="ORF">CA13_64280</name>
</gene>
<keyword evidence="2" id="KW-1185">Reference proteome</keyword>
<organism evidence="1 2">
    <name type="scientific">Novipirellula herctigrandis</name>
    <dbReference type="NCBI Taxonomy" id="2527986"/>
    <lineage>
        <taxon>Bacteria</taxon>
        <taxon>Pseudomonadati</taxon>
        <taxon>Planctomycetota</taxon>
        <taxon>Planctomycetia</taxon>
        <taxon>Pirellulales</taxon>
        <taxon>Pirellulaceae</taxon>
        <taxon>Novipirellula</taxon>
    </lineage>
</organism>
<evidence type="ECO:0000313" key="2">
    <source>
        <dbReference type="Proteomes" id="UP000315010"/>
    </source>
</evidence>